<accession>A0A1Y6K1L4</accession>
<keyword evidence="2" id="KW-1185">Reference proteome</keyword>
<gene>
    <name evidence="1" type="ORF">CFX1CAM_0516</name>
</gene>
<sequence length="57" mass="6465">MSLPPEIEKTLTLTGAHGRIIVCYLRAGPIILTSFMEEKFDSSEAILNDDDGLHYWR</sequence>
<evidence type="ECO:0000313" key="1">
    <source>
        <dbReference type="EMBL" id="SMX53582.1"/>
    </source>
</evidence>
<dbReference type="AlphaFoldDB" id="A0A1Y6K1L4"/>
<organism evidence="1 2">
    <name type="scientific">Candidatus Brevifilum fermentans</name>
    <dbReference type="NCBI Taxonomy" id="1986204"/>
    <lineage>
        <taxon>Bacteria</taxon>
        <taxon>Bacillati</taxon>
        <taxon>Chloroflexota</taxon>
        <taxon>Anaerolineae</taxon>
        <taxon>Anaerolineales</taxon>
        <taxon>Anaerolineaceae</taxon>
        <taxon>Candidatus Brevifilum</taxon>
    </lineage>
</organism>
<dbReference type="Proteomes" id="UP000195514">
    <property type="component" value="Chromosome I"/>
</dbReference>
<dbReference type="KEGG" id="abat:CFX1CAM_0516"/>
<proteinExistence type="predicted"/>
<protein>
    <submittedName>
        <fullName evidence="1">Uncharacterized protein</fullName>
    </submittedName>
</protein>
<reference evidence="2" key="1">
    <citation type="submission" date="2017-05" db="EMBL/GenBank/DDBJ databases">
        <authorList>
            <person name="Kirkegaard R."/>
            <person name="Mcilroy J S."/>
        </authorList>
    </citation>
    <scope>NUCLEOTIDE SEQUENCE [LARGE SCALE GENOMIC DNA]</scope>
</reference>
<name>A0A1Y6K1L4_9CHLR</name>
<evidence type="ECO:0000313" key="2">
    <source>
        <dbReference type="Proteomes" id="UP000195514"/>
    </source>
</evidence>
<dbReference type="EMBL" id="LT859958">
    <property type="protein sequence ID" value="SMX53582.1"/>
    <property type="molecule type" value="Genomic_DNA"/>
</dbReference>